<sequence>MSRILDLGERSYIHVYRRGFASRLFDQLASHPASFDSLQELMDITLELDTRYHYRQKEKGSHQENSLKSVDPTPPSLPKVHHQKRLITGRTRGKISKFPKTSLMRLYTLRTTN</sequence>
<feature type="region of interest" description="Disordered" evidence="1">
    <location>
        <begin position="56"/>
        <end position="84"/>
    </location>
</feature>
<protein>
    <submittedName>
        <fullName evidence="2">Uncharacterized protein</fullName>
    </submittedName>
</protein>
<dbReference type="AlphaFoldDB" id="A0A9Q3F1H1"/>
<accession>A0A9Q3F1H1</accession>
<dbReference type="OrthoDB" id="2515270at2759"/>
<gene>
    <name evidence="2" type="ORF">O181_068396</name>
</gene>
<proteinExistence type="predicted"/>
<dbReference type="Proteomes" id="UP000765509">
    <property type="component" value="Unassembled WGS sequence"/>
</dbReference>
<evidence type="ECO:0000256" key="1">
    <source>
        <dbReference type="SAM" id="MobiDB-lite"/>
    </source>
</evidence>
<dbReference type="EMBL" id="AVOT02034560">
    <property type="protein sequence ID" value="MBW0528681.1"/>
    <property type="molecule type" value="Genomic_DNA"/>
</dbReference>
<organism evidence="2 3">
    <name type="scientific">Austropuccinia psidii MF-1</name>
    <dbReference type="NCBI Taxonomy" id="1389203"/>
    <lineage>
        <taxon>Eukaryota</taxon>
        <taxon>Fungi</taxon>
        <taxon>Dikarya</taxon>
        <taxon>Basidiomycota</taxon>
        <taxon>Pucciniomycotina</taxon>
        <taxon>Pucciniomycetes</taxon>
        <taxon>Pucciniales</taxon>
        <taxon>Sphaerophragmiaceae</taxon>
        <taxon>Austropuccinia</taxon>
    </lineage>
</organism>
<reference evidence="2" key="1">
    <citation type="submission" date="2021-03" db="EMBL/GenBank/DDBJ databases">
        <title>Draft genome sequence of rust myrtle Austropuccinia psidii MF-1, a brazilian biotype.</title>
        <authorList>
            <person name="Quecine M.C."/>
            <person name="Pachon D.M.R."/>
            <person name="Bonatelli M.L."/>
            <person name="Correr F.H."/>
            <person name="Franceschini L.M."/>
            <person name="Leite T.F."/>
            <person name="Margarido G.R.A."/>
            <person name="Almeida C.A."/>
            <person name="Ferrarezi J.A."/>
            <person name="Labate C.A."/>
        </authorList>
    </citation>
    <scope>NUCLEOTIDE SEQUENCE</scope>
    <source>
        <strain evidence="2">MF-1</strain>
    </source>
</reference>
<name>A0A9Q3F1H1_9BASI</name>
<evidence type="ECO:0000313" key="3">
    <source>
        <dbReference type="Proteomes" id="UP000765509"/>
    </source>
</evidence>
<keyword evidence="3" id="KW-1185">Reference proteome</keyword>
<evidence type="ECO:0000313" key="2">
    <source>
        <dbReference type="EMBL" id="MBW0528681.1"/>
    </source>
</evidence>
<comment type="caution">
    <text evidence="2">The sequence shown here is derived from an EMBL/GenBank/DDBJ whole genome shotgun (WGS) entry which is preliminary data.</text>
</comment>